<evidence type="ECO:0000256" key="2">
    <source>
        <dbReference type="ARBA" id="ARBA00010102"/>
    </source>
</evidence>
<keyword evidence="9" id="KW-0906">Nuclear pore complex</keyword>
<dbReference type="FunFam" id="2.130.10.10:FF:000017">
    <property type="entry name" value="SEC13 homolog (S. cerevisiae)"/>
    <property type="match status" value="1"/>
</dbReference>
<evidence type="ECO:0000256" key="7">
    <source>
        <dbReference type="ARBA" id="ARBA00022927"/>
    </source>
</evidence>
<evidence type="ECO:0000256" key="9">
    <source>
        <dbReference type="ARBA" id="ARBA00023132"/>
    </source>
</evidence>
<evidence type="ECO:0000256" key="3">
    <source>
        <dbReference type="ARBA" id="ARBA00022448"/>
    </source>
</evidence>
<dbReference type="STRING" id="296587.C1FIH2"/>
<comment type="function">
    <text evidence="11">Required for protein transport from the endoplasmic reticulum to the Golgi apparatus.</text>
</comment>
<dbReference type="EMBL" id="CP001577">
    <property type="protein sequence ID" value="ACO70424.1"/>
    <property type="molecule type" value="Genomic_DNA"/>
</dbReference>
<dbReference type="GeneID" id="8247799"/>
<dbReference type="PROSITE" id="PS50082">
    <property type="entry name" value="WD_REPEATS_2"/>
    <property type="match status" value="1"/>
</dbReference>
<dbReference type="SMART" id="SM00320">
    <property type="entry name" value="WD40"/>
    <property type="match status" value="6"/>
</dbReference>
<dbReference type="SUPFAM" id="SSF50978">
    <property type="entry name" value="WD40 repeat-like"/>
    <property type="match status" value="1"/>
</dbReference>
<comment type="subcellular location">
    <subcellularLocation>
        <location evidence="1">Nucleus</location>
        <location evidence="1">Nuclear pore complex</location>
    </subcellularLocation>
</comment>
<dbReference type="OrthoDB" id="364224at2759"/>
<keyword evidence="7" id="KW-0653">Protein transport</keyword>
<keyword evidence="5" id="KW-0677">Repeat</keyword>
<gene>
    <name evidence="13" type="ORF">MICPUN_95648</name>
</gene>
<dbReference type="RefSeq" id="XP_002509166.1">
    <property type="nucleotide sequence ID" value="XM_002509120.1"/>
</dbReference>
<dbReference type="InterPro" id="IPR001680">
    <property type="entry name" value="WD40_rpt"/>
</dbReference>
<dbReference type="InterPro" id="IPR036322">
    <property type="entry name" value="WD40_repeat_dom_sf"/>
</dbReference>
<dbReference type="InterPro" id="IPR037363">
    <property type="entry name" value="Sec13/Seh1_fam"/>
</dbReference>
<organism evidence="13 14">
    <name type="scientific">Micromonas commoda (strain RCC299 / NOUM17 / CCMP2709)</name>
    <name type="common">Picoplanktonic green alga</name>
    <dbReference type="NCBI Taxonomy" id="296587"/>
    <lineage>
        <taxon>Eukaryota</taxon>
        <taxon>Viridiplantae</taxon>
        <taxon>Chlorophyta</taxon>
        <taxon>Mamiellophyceae</taxon>
        <taxon>Mamiellales</taxon>
        <taxon>Mamiellaceae</taxon>
        <taxon>Micromonas</taxon>
    </lineage>
</organism>
<keyword evidence="8" id="KW-0811">Translocation</keyword>
<sequence length="306" mass="33211">MSVSTQAAFESGHTDQIHDCQYDYYGRRVATCSSDRTIKVFDVAGEQQTLLANLTGHDGPVWMCAWAHPKFGTLLASCSFDHKVIIWKESEQGVFSAIYTSPATLHDASVNAISWAPHEFGLSLACASSDGCVSVITHRADGTWDAQKIQGAHSIGCTSVSWAPAPPPGSLVAAGGASAAPVKRLVTGGCDNLAKIWRFDPSAGWKEEHQLRAHGDWVRDVCWSVNMGLPMNTIASCGQDNKVFIWTQNEPGGEWNKTLLNDFGAPVWRLSWSVMGNVLAVSDANNMVTVWKESVDGRWNQISATE</sequence>
<dbReference type="FunCoup" id="C1FIH2">
    <property type="interactions" value="2020"/>
</dbReference>
<dbReference type="GO" id="GO:0005198">
    <property type="term" value="F:structural molecule activity"/>
    <property type="evidence" value="ECO:0007669"/>
    <property type="project" value="InterPro"/>
</dbReference>
<dbReference type="GO" id="GO:0006606">
    <property type="term" value="P:protein import into nucleus"/>
    <property type="evidence" value="ECO:0007669"/>
    <property type="project" value="TreeGrafter"/>
</dbReference>
<evidence type="ECO:0000256" key="6">
    <source>
        <dbReference type="ARBA" id="ARBA00022816"/>
    </source>
</evidence>
<name>C1FIH2_MICCC</name>
<evidence type="ECO:0000313" key="14">
    <source>
        <dbReference type="Proteomes" id="UP000002009"/>
    </source>
</evidence>
<dbReference type="GO" id="GO:0031080">
    <property type="term" value="C:nuclear pore outer ring"/>
    <property type="evidence" value="ECO:0007669"/>
    <property type="project" value="TreeGrafter"/>
</dbReference>
<evidence type="ECO:0000256" key="11">
    <source>
        <dbReference type="ARBA" id="ARBA00060100"/>
    </source>
</evidence>
<keyword evidence="3" id="KW-0813">Transport</keyword>
<dbReference type="GO" id="GO:0030127">
    <property type="term" value="C:COPII vesicle coat"/>
    <property type="evidence" value="ECO:0007669"/>
    <property type="project" value="TreeGrafter"/>
</dbReference>
<keyword evidence="4 12" id="KW-0853">WD repeat</keyword>
<dbReference type="Proteomes" id="UP000002009">
    <property type="component" value="Chromosome 12"/>
</dbReference>
<dbReference type="GO" id="GO:0090114">
    <property type="term" value="P:COPII-coated vesicle budding"/>
    <property type="evidence" value="ECO:0007669"/>
    <property type="project" value="TreeGrafter"/>
</dbReference>
<dbReference type="GO" id="GO:0051028">
    <property type="term" value="P:mRNA transport"/>
    <property type="evidence" value="ECO:0007669"/>
    <property type="project" value="UniProtKB-KW"/>
</dbReference>
<dbReference type="PANTHER" id="PTHR11024:SF2">
    <property type="entry name" value="PROTEIN SEC13 HOMOLOG"/>
    <property type="match status" value="1"/>
</dbReference>
<reference evidence="13 14" key="1">
    <citation type="journal article" date="2009" name="Science">
        <title>Green evolution and dynamic adaptations revealed by genomes of the marine picoeukaryotes Micromonas.</title>
        <authorList>
            <person name="Worden A.Z."/>
            <person name="Lee J.H."/>
            <person name="Mock T."/>
            <person name="Rouze P."/>
            <person name="Simmons M.P."/>
            <person name="Aerts A.L."/>
            <person name="Allen A.E."/>
            <person name="Cuvelier M.L."/>
            <person name="Derelle E."/>
            <person name="Everett M.V."/>
            <person name="Foulon E."/>
            <person name="Grimwood J."/>
            <person name="Gundlach H."/>
            <person name="Henrissat B."/>
            <person name="Napoli C."/>
            <person name="McDonald S.M."/>
            <person name="Parker M.S."/>
            <person name="Rombauts S."/>
            <person name="Salamov A."/>
            <person name="Von Dassow P."/>
            <person name="Badger J.H."/>
            <person name="Coutinho P.M."/>
            <person name="Demir E."/>
            <person name="Dubchak I."/>
            <person name="Gentemann C."/>
            <person name="Eikrem W."/>
            <person name="Gready J.E."/>
            <person name="John U."/>
            <person name="Lanier W."/>
            <person name="Lindquist E.A."/>
            <person name="Lucas S."/>
            <person name="Mayer K.F."/>
            <person name="Moreau H."/>
            <person name="Not F."/>
            <person name="Otillar R."/>
            <person name="Panaud O."/>
            <person name="Pangilinan J."/>
            <person name="Paulsen I."/>
            <person name="Piegu B."/>
            <person name="Poliakov A."/>
            <person name="Robbens S."/>
            <person name="Schmutz J."/>
            <person name="Toulza E."/>
            <person name="Wyss T."/>
            <person name="Zelensky A."/>
            <person name="Zhou K."/>
            <person name="Armbrust E.V."/>
            <person name="Bhattacharya D."/>
            <person name="Goodenough U.W."/>
            <person name="Van de Peer Y."/>
            <person name="Grigoriev I.V."/>
        </authorList>
    </citation>
    <scope>NUCLEOTIDE SEQUENCE [LARGE SCALE GENOMIC DNA]</scope>
    <source>
        <strain evidence="14">RCC299 / NOUM17</strain>
    </source>
</reference>
<evidence type="ECO:0000256" key="12">
    <source>
        <dbReference type="PROSITE-ProRule" id="PRU00221"/>
    </source>
</evidence>
<dbReference type="OMA" id="IWKEEGD"/>
<feature type="repeat" description="WD" evidence="12">
    <location>
        <begin position="10"/>
        <end position="51"/>
    </location>
</feature>
<dbReference type="PANTHER" id="PTHR11024">
    <property type="entry name" value="NUCLEAR PORE COMPLEX PROTEIN SEC13 / SEH1 FAMILY MEMBER"/>
    <property type="match status" value="1"/>
</dbReference>
<dbReference type="AlphaFoldDB" id="C1FIH2"/>
<dbReference type="InParanoid" id="C1FIH2"/>
<evidence type="ECO:0000313" key="13">
    <source>
        <dbReference type="EMBL" id="ACO70424.1"/>
    </source>
</evidence>
<proteinExistence type="inferred from homology"/>
<accession>C1FIH2</accession>
<dbReference type="Gene3D" id="2.130.10.10">
    <property type="entry name" value="YVTN repeat-like/Quinoprotein amine dehydrogenase"/>
    <property type="match status" value="1"/>
</dbReference>
<evidence type="ECO:0000256" key="8">
    <source>
        <dbReference type="ARBA" id="ARBA00023010"/>
    </source>
</evidence>
<dbReference type="KEGG" id="mis:MICPUN_95648"/>
<evidence type="ECO:0000256" key="4">
    <source>
        <dbReference type="ARBA" id="ARBA00022574"/>
    </source>
</evidence>
<keyword evidence="14" id="KW-1185">Reference proteome</keyword>
<protein>
    <submittedName>
        <fullName evidence="13">Uncharacterized protein</fullName>
    </submittedName>
</protein>
<keyword evidence="6" id="KW-0509">mRNA transport</keyword>
<dbReference type="Pfam" id="PF00400">
    <property type="entry name" value="WD40"/>
    <property type="match status" value="3"/>
</dbReference>
<dbReference type="eggNOG" id="KOG1332">
    <property type="taxonomic scope" value="Eukaryota"/>
</dbReference>
<dbReference type="InterPro" id="IPR015943">
    <property type="entry name" value="WD40/YVTN_repeat-like_dom_sf"/>
</dbReference>
<keyword evidence="10" id="KW-0539">Nucleus</keyword>
<evidence type="ECO:0000256" key="1">
    <source>
        <dbReference type="ARBA" id="ARBA00004567"/>
    </source>
</evidence>
<evidence type="ECO:0000256" key="5">
    <source>
        <dbReference type="ARBA" id="ARBA00022737"/>
    </source>
</evidence>
<evidence type="ECO:0000256" key="10">
    <source>
        <dbReference type="ARBA" id="ARBA00023242"/>
    </source>
</evidence>
<comment type="similarity">
    <text evidence="2">Belongs to the WD repeat SEC13 family.</text>
</comment>